<evidence type="ECO:0000313" key="10">
    <source>
        <dbReference type="Proteomes" id="UP001169760"/>
    </source>
</evidence>
<dbReference type="InterPro" id="IPR022781">
    <property type="entry name" value="Flagellar_biosynth_FliO"/>
</dbReference>
<dbReference type="InterPro" id="IPR052205">
    <property type="entry name" value="FliO/MopB"/>
</dbReference>
<evidence type="ECO:0000256" key="4">
    <source>
        <dbReference type="ARBA" id="ARBA00023136"/>
    </source>
</evidence>
<keyword evidence="4 7" id="KW-0472">Membrane</keyword>
<keyword evidence="9" id="KW-0966">Cell projection</keyword>
<dbReference type="NCBIfam" id="TIGR03500">
    <property type="entry name" value="FliO_TIGR"/>
    <property type="match status" value="1"/>
</dbReference>
<protein>
    <recommendedName>
        <fullName evidence="7">Flagellar protein</fullName>
    </recommendedName>
</protein>
<feature type="signal peptide" evidence="8">
    <location>
        <begin position="1"/>
        <end position="25"/>
    </location>
</feature>
<keyword evidence="5 7" id="KW-0975">Bacterial flagellum</keyword>
<comment type="similarity">
    <text evidence="6 7">Belongs to the FliO/MopB family.</text>
</comment>
<reference evidence="9" key="1">
    <citation type="submission" date="2023-07" db="EMBL/GenBank/DDBJ databases">
        <title>Genome content predicts the carbon catabolic preferences of heterotrophic bacteria.</title>
        <authorList>
            <person name="Gralka M."/>
        </authorList>
    </citation>
    <scope>NUCLEOTIDE SEQUENCE</scope>
    <source>
        <strain evidence="9">I3M17_2</strain>
    </source>
</reference>
<evidence type="ECO:0000313" key="9">
    <source>
        <dbReference type="EMBL" id="MDO6421016.1"/>
    </source>
</evidence>
<dbReference type="Proteomes" id="UP001169760">
    <property type="component" value="Unassembled WGS sequence"/>
</dbReference>
<dbReference type="GO" id="GO:0044781">
    <property type="term" value="P:bacterial-type flagellum organization"/>
    <property type="evidence" value="ECO:0007669"/>
    <property type="project" value="UniProtKB-UniRule"/>
</dbReference>
<accession>A0AAW7X2Y7</accession>
<keyword evidence="9" id="KW-0969">Cilium</keyword>
<evidence type="ECO:0000256" key="6">
    <source>
        <dbReference type="ARBA" id="ARBA00037937"/>
    </source>
</evidence>
<dbReference type="GO" id="GO:0005886">
    <property type="term" value="C:plasma membrane"/>
    <property type="evidence" value="ECO:0007669"/>
    <property type="project" value="UniProtKB-SubCell"/>
</dbReference>
<dbReference type="GO" id="GO:0009425">
    <property type="term" value="C:bacterial-type flagellum basal body"/>
    <property type="evidence" value="ECO:0007669"/>
    <property type="project" value="UniProtKB-SubCell"/>
</dbReference>
<evidence type="ECO:0000256" key="3">
    <source>
        <dbReference type="ARBA" id="ARBA00022989"/>
    </source>
</evidence>
<comment type="caution">
    <text evidence="9">The sequence shown here is derived from an EMBL/GenBank/DDBJ whole genome shotgun (WGS) entry which is preliminary data.</text>
</comment>
<evidence type="ECO:0000256" key="5">
    <source>
        <dbReference type="ARBA" id="ARBA00023143"/>
    </source>
</evidence>
<dbReference type="EMBL" id="JAUOPB010000001">
    <property type="protein sequence ID" value="MDO6421016.1"/>
    <property type="molecule type" value="Genomic_DNA"/>
</dbReference>
<comment type="subcellular location">
    <subcellularLocation>
        <location evidence="7">Cell membrane</location>
    </subcellularLocation>
    <subcellularLocation>
        <location evidence="7">Bacterial flagellum basal body</location>
    </subcellularLocation>
</comment>
<evidence type="ECO:0000256" key="1">
    <source>
        <dbReference type="ARBA" id="ARBA00022475"/>
    </source>
</evidence>
<proteinExistence type="inferred from homology"/>
<feature type="transmembrane region" description="Helical" evidence="7">
    <location>
        <begin position="41"/>
        <end position="61"/>
    </location>
</feature>
<sequence length="159" mass="16739">MNNKCKLHCLLPTVFMLLVSQTALAEQAAEPAMGDPAAVVSKVVMGLVVVTALIFALGWGVKRLGLAGLNGQKNMRVISSLAVGGRERVVLIDVAGEKILLGIAPGRVNYLQSIHADFDDVPAPSLSTVSSTVKTSKTAVHSENDFSAYLKNILTPGNK</sequence>
<name>A0AAW7X2Y7_9GAMM</name>
<keyword evidence="9" id="KW-0282">Flagellum</keyword>
<evidence type="ECO:0000256" key="7">
    <source>
        <dbReference type="RuleBase" id="RU362064"/>
    </source>
</evidence>
<evidence type="ECO:0000256" key="2">
    <source>
        <dbReference type="ARBA" id="ARBA00022692"/>
    </source>
</evidence>
<organism evidence="9 10">
    <name type="scientific">Saccharophagus degradans</name>
    <dbReference type="NCBI Taxonomy" id="86304"/>
    <lineage>
        <taxon>Bacteria</taxon>
        <taxon>Pseudomonadati</taxon>
        <taxon>Pseudomonadota</taxon>
        <taxon>Gammaproteobacteria</taxon>
        <taxon>Cellvibrionales</taxon>
        <taxon>Cellvibrionaceae</taxon>
        <taxon>Saccharophagus</taxon>
    </lineage>
</organism>
<gene>
    <name evidence="9" type="primary">fliO</name>
    <name evidence="9" type="ORF">Q4521_00875</name>
</gene>
<evidence type="ECO:0000256" key="8">
    <source>
        <dbReference type="SAM" id="SignalP"/>
    </source>
</evidence>
<feature type="chain" id="PRO_5043499424" description="Flagellar protein" evidence="8">
    <location>
        <begin position="26"/>
        <end position="159"/>
    </location>
</feature>
<keyword evidence="1 7" id="KW-1003">Cell membrane</keyword>
<keyword evidence="3 7" id="KW-1133">Transmembrane helix</keyword>
<keyword evidence="8" id="KW-0732">Signal</keyword>
<dbReference type="Pfam" id="PF04347">
    <property type="entry name" value="FliO"/>
    <property type="match status" value="1"/>
</dbReference>
<dbReference type="AlphaFoldDB" id="A0AAW7X2Y7"/>
<dbReference type="PANTHER" id="PTHR38766:SF1">
    <property type="entry name" value="FLAGELLAR PROTEIN FLIO"/>
    <property type="match status" value="1"/>
</dbReference>
<keyword evidence="2 7" id="KW-0812">Transmembrane</keyword>
<dbReference type="RefSeq" id="WP_303490193.1">
    <property type="nucleotide sequence ID" value="NZ_JAUOPB010000001.1"/>
</dbReference>
<dbReference type="PANTHER" id="PTHR38766">
    <property type="entry name" value="FLAGELLAR PROTEIN FLIO"/>
    <property type="match status" value="1"/>
</dbReference>